<dbReference type="EMBL" id="CAJVQA010005153">
    <property type="protein sequence ID" value="CAG8614332.1"/>
    <property type="molecule type" value="Genomic_DNA"/>
</dbReference>
<dbReference type="Proteomes" id="UP000789759">
    <property type="component" value="Unassembled WGS sequence"/>
</dbReference>
<gene>
    <name evidence="2" type="ORF">CPELLU_LOCUS7606</name>
</gene>
<reference evidence="2" key="1">
    <citation type="submission" date="2021-06" db="EMBL/GenBank/DDBJ databases">
        <authorList>
            <person name="Kallberg Y."/>
            <person name="Tangrot J."/>
            <person name="Rosling A."/>
        </authorList>
    </citation>
    <scope>NUCLEOTIDE SEQUENCE</scope>
    <source>
        <strain evidence="2">FL966</strain>
    </source>
</reference>
<comment type="caution">
    <text evidence="2">The sequence shown here is derived from an EMBL/GenBank/DDBJ whole genome shotgun (WGS) entry which is preliminary data.</text>
</comment>
<feature type="compositionally biased region" description="Polar residues" evidence="1">
    <location>
        <begin position="307"/>
        <end position="321"/>
    </location>
</feature>
<sequence length="443" mass="50348">DEMENKNDIQEIFPMALLSDNVVEDSAERVSQQGLKSRLDRLSLEALKMLCKEEGLSEMEVKKELMERLAVRMFNKTKRKAIENSNISGMSSKKENIRRKRGEVRILEDNEGRTGVQEYGVPDLQYLALERSLEKTVQATMEKVPKEKLVKVRDQFEYDEWCRVGKNFDNVLRNKDWDLIVKARDVTATRAFMLRVANKERWNIVAGIRDLLEDDPIEAYFQERLANARELARNKRARLGSKPKMNAAFTGWLIGLGNVVSNQGMQWPSFQPVQSGFNSSMGPHYGNAGLDQGPYQRQYRAQEESWNRSWQNQGSPKSYNQEKYGRKMRNPGISGVQGEGYVDSTGLGISTMGAMQKPSIEVVGSKNRLEEVLLRRVNDLAGRHGKGLRCFADGWRSSMSSDGRYSKNIFGLTGNDRYDGTSAGIFGSNYERTQRKGFCKSGS</sequence>
<protein>
    <submittedName>
        <fullName evidence="2">1725_t:CDS:1</fullName>
    </submittedName>
</protein>
<feature type="region of interest" description="Disordered" evidence="1">
    <location>
        <begin position="297"/>
        <end position="324"/>
    </location>
</feature>
<name>A0A9N9CST3_9GLOM</name>
<proteinExistence type="predicted"/>
<evidence type="ECO:0000313" key="3">
    <source>
        <dbReference type="Proteomes" id="UP000789759"/>
    </source>
</evidence>
<keyword evidence="3" id="KW-1185">Reference proteome</keyword>
<evidence type="ECO:0000313" key="2">
    <source>
        <dbReference type="EMBL" id="CAG8614332.1"/>
    </source>
</evidence>
<dbReference type="OrthoDB" id="2445951at2759"/>
<organism evidence="2 3">
    <name type="scientific">Cetraspora pellucida</name>
    <dbReference type="NCBI Taxonomy" id="1433469"/>
    <lineage>
        <taxon>Eukaryota</taxon>
        <taxon>Fungi</taxon>
        <taxon>Fungi incertae sedis</taxon>
        <taxon>Mucoromycota</taxon>
        <taxon>Glomeromycotina</taxon>
        <taxon>Glomeromycetes</taxon>
        <taxon>Diversisporales</taxon>
        <taxon>Gigasporaceae</taxon>
        <taxon>Cetraspora</taxon>
    </lineage>
</organism>
<accession>A0A9N9CST3</accession>
<feature type="non-terminal residue" evidence="2">
    <location>
        <position position="443"/>
    </location>
</feature>
<dbReference type="AlphaFoldDB" id="A0A9N9CST3"/>
<evidence type="ECO:0000256" key="1">
    <source>
        <dbReference type="SAM" id="MobiDB-lite"/>
    </source>
</evidence>